<dbReference type="AlphaFoldDB" id="A0A9Q0E1C2"/>
<dbReference type="Proteomes" id="UP001148018">
    <property type="component" value="Unassembled WGS sequence"/>
</dbReference>
<reference evidence="2" key="1">
    <citation type="submission" date="2022-07" db="EMBL/GenBank/DDBJ databases">
        <title>Chromosome-level genome of Muraenolepis orangiensis.</title>
        <authorList>
            <person name="Kim J."/>
        </authorList>
    </citation>
    <scope>NUCLEOTIDE SEQUENCE</scope>
    <source>
        <strain evidence="2">KU_S4_2022</strain>
        <tissue evidence="2">Muscle</tissue>
    </source>
</reference>
<gene>
    <name evidence="2" type="ORF">NHX12_001911</name>
</gene>
<feature type="compositionally biased region" description="Basic and acidic residues" evidence="1">
    <location>
        <begin position="142"/>
        <end position="191"/>
    </location>
</feature>
<dbReference type="EMBL" id="JANIIK010000109">
    <property type="protein sequence ID" value="KAJ3598401.1"/>
    <property type="molecule type" value="Genomic_DNA"/>
</dbReference>
<feature type="region of interest" description="Disordered" evidence="1">
    <location>
        <begin position="1"/>
        <end position="63"/>
    </location>
</feature>
<keyword evidence="3" id="KW-1185">Reference proteome</keyword>
<feature type="compositionally biased region" description="Basic and acidic residues" evidence="1">
    <location>
        <begin position="113"/>
        <end position="135"/>
    </location>
</feature>
<protein>
    <submittedName>
        <fullName evidence="2">Uncharacterized protein</fullName>
    </submittedName>
</protein>
<evidence type="ECO:0000313" key="2">
    <source>
        <dbReference type="EMBL" id="KAJ3598401.1"/>
    </source>
</evidence>
<evidence type="ECO:0000256" key="1">
    <source>
        <dbReference type="SAM" id="MobiDB-lite"/>
    </source>
</evidence>
<accession>A0A9Q0E1C2</accession>
<comment type="caution">
    <text evidence="2">The sequence shown here is derived from an EMBL/GenBank/DDBJ whole genome shotgun (WGS) entry which is preliminary data.</text>
</comment>
<name>A0A9Q0E1C2_9TELE</name>
<proteinExistence type="predicted"/>
<feature type="region of interest" description="Disordered" evidence="1">
    <location>
        <begin position="79"/>
        <end position="201"/>
    </location>
</feature>
<evidence type="ECO:0000313" key="3">
    <source>
        <dbReference type="Proteomes" id="UP001148018"/>
    </source>
</evidence>
<sequence length="201" mass="22964">MLTGLYPLVTGDQRQADGGQGERGRPGAVRCPQRRGNSRGTPGLGVGRPLGRRQSVGTGSTQTWRKLSGWLRCSLSHWRGVSSRGSTPWMRTWNLLDSPGGGREEEEEEEEERERRRAEGRREGRGEEKREGEKGGKRRRVGEREEERGGDEDRRGNRRREEGRREEIGEERREKKGGERGEEERGERGEENREEGEEKEG</sequence>
<organism evidence="2 3">
    <name type="scientific">Muraenolepis orangiensis</name>
    <name type="common">Patagonian moray cod</name>
    <dbReference type="NCBI Taxonomy" id="630683"/>
    <lineage>
        <taxon>Eukaryota</taxon>
        <taxon>Metazoa</taxon>
        <taxon>Chordata</taxon>
        <taxon>Craniata</taxon>
        <taxon>Vertebrata</taxon>
        <taxon>Euteleostomi</taxon>
        <taxon>Actinopterygii</taxon>
        <taxon>Neopterygii</taxon>
        <taxon>Teleostei</taxon>
        <taxon>Neoteleostei</taxon>
        <taxon>Acanthomorphata</taxon>
        <taxon>Zeiogadaria</taxon>
        <taxon>Gadariae</taxon>
        <taxon>Gadiformes</taxon>
        <taxon>Muraenolepidoidei</taxon>
        <taxon>Muraenolepididae</taxon>
        <taxon>Muraenolepis</taxon>
    </lineage>
</organism>
<feature type="compositionally biased region" description="Acidic residues" evidence="1">
    <location>
        <begin position="192"/>
        <end position="201"/>
    </location>
</feature>